<keyword evidence="3" id="KW-0808">Transferase</keyword>
<dbReference type="SUPFAM" id="SSF56112">
    <property type="entry name" value="Protein kinase-like (PK-like)"/>
    <property type="match status" value="1"/>
</dbReference>
<dbReference type="STRING" id="29170.A0A368GL46"/>
<dbReference type="EMBL" id="JOJR01000112">
    <property type="protein sequence ID" value="RCN45074.1"/>
    <property type="molecule type" value="Genomic_DNA"/>
</dbReference>
<organism evidence="8 9">
    <name type="scientific">Ancylostoma caninum</name>
    <name type="common">Dog hookworm</name>
    <dbReference type="NCBI Taxonomy" id="29170"/>
    <lineage>
        <taxon>Eukaryota</taxon>
        <taxon>Metazoa</taxon>
        <taxon>Ecdysozoa</taxon>
        <taxon>Nematoda</taxon>
        <taxon>Chromadorea</taxon>
        <taxon>Rhabditida</taxon>
        <taxon>Rhabditina</taxon>
        <taxon>Rhabditomorpha</taxon>
        <taxon>Strongyloidea</taxon>
        <taxon>Ancylostomatidae</taxon>
        <taxon>Ancylostomatinae</taxon>
        <taxon>Ancylostoma</taxon>
    </lineage>
</organism>
<dbReference type="InterPro" id="IPR000719">
    <property type="entry name" value="Prot_kinase_dom"/>
</dbReference>
<evidence type="ECO:0000313" key="9">
    <source>
        <dbReference type="Proteomes" id="UP000252519"/>
    </source>
</evidence>
<comment type="caution">
    <text evidence="8">The sequence shown here is derived from an EMBL/GenBank/DDBJ whole genome shotgun (WGS) entry which is preliminary data.</text>
</comment>
<dbReference type="GO" id="GO:0004674">
    <property type="term" value="F:protein serine/threonine kinase activity"/>
    <property type="evidence" value="ECO:0007669"/>
    <property type="project" value="UniProtKB-KW"/>
</dbReference>
<accession>A0A368GL46</accession>
<name>A0A368GL46_ANCCA</name>
<keyword evidence="6" id="KW-0067">ATP-binding</keyword>
<evidence type="ECO:0000256" key="2">
    <source>
        <dbReference type="ARBA" id="ARBA00022553"/>
    </source>
</evidence>
<dbReference type="OrthoDB" id="63267at2759"/>
<dbReference type="Gene3D" id="3.30.200.20">
    <property type="entry name" value="Phosphorylase Kinase, domain 1"/>
    <property type="match status" value="1"/>
</dbReference>
<evidence type="ECO:0000259" key="7">
    <source>
        <dbReference type="PROSITE" id="PS50011"/>
    </source>
</evidence>
<feature type="domain" description="Protein kinase" evidence="7">
    <location>
        <begin position="1"/>
        <end position="161"/>
    </location>
</feature>
<dbReference type="InterPro" id="IPR011009">
    <property type="entry name" value="Kinase-like_dom_sf"/>
</dbReference>
<dbReference type="PROSITE" id="PS00108">
    <property type="entry name" value="PROTEIN_KINASE_ST"/>
    <property type="match status" value="1"/>
</dbReference>
<gene>
    <name evidence="8" type="ORF">ANCCAN_08939</name>
</gene>
<evidence type="ECO:0000256" key="1">
    <source>
        <dbReference type="ARBA" id="ARBA00022527"/>
    </source>
</evidence>
<keyword evidence="9" id="KW-1185">Reference proteome</keyword>
<evidence type="ECO:0000256" key="6">
    <source>
        <dbReference type="ARBA" id="ARBA00022840"/>
    </source>
</evidence>
<evidence type="ECO:0000313" key="8">
    <source>
        <dbReference type="EMBL" id="RCN45074.1"/>
    </source>
</evidence>
<evidence type="ECO:0000256" key="3">
    <source>
        <dbReference type="ARBA" id="ARBA00022679"/>
    </source>
</evidence>
<dbReference type="PROSITE" id="PS50011">
    <property type="entry name" value="PROTEIN_KINASE_DOM"/>
    <property type="match status" value="1"/>
</dbReference>
<dbReference type="PANTHER" id="PTHR24351">
    <property type="entry name" value="RIBOSOMAL PROTEIN S6 KINASE"/>
    <property type="match status" value="1"/>
</dbReference>
<sequence length="161" mass="18249">MTEKRVLALPEKPPFLVSLHSCFQTMDRLYFVMEFVNGGDLMYQIQQIGKFKEPVAVFYAAEIAIGLFFLHSKGVIYRDLKLDNVMLEKDGHIKITDFGMCKEGMFGDATTKTFCGTPDYIAPEPYGKSVDWWAFGVLLFEMLAGQPPFDGEDEDELFTGC</sequence>
<protein>
    <recommendedName>
        <fullName evidence="7">Protein kinase domain-containing protein</fullName>
    </recommendedName>
</protein>
<keyword evidence="2" id="KW-0597">Phosphoprotein</keyword>
<dbReference type="FunFam" id="3.30.200.20:FF:000103">
    <property type="entry name" value="Protein kinase C"/>
    <property type="match status" value="1"/>
</dbReference>
<dbReference type="InterPro" id="IPR008271">
    <property type="entry name" value="Ser/Thr_kinase_AS"/>
</dbReference>
<dbReference type="GO" id="GO:0005524">
    <property type="term" value="F:ATP binding"/>
    <property type="evidence" value="ECO:0007669"/>
    <property type="project" value="UniProtKB-KW"/>
</dbReference>
<dbReference type="Gene3D" id="1.10.510.10">
    <property type="entry name" value="Transferase(Phosphotransferase) domain 1"/>
    <property type="match status" value="1"/>
</dbReference>
<keyword evidence="1" id="KW-0723">Serine/threonine-protein kinase</keyword>
<proteinExistence type="predicted"/>
<keyword evidence="4" id="KW-0547">Nucleotide-binding</keyword>
<evidence type="ECO:0000256" key="5">
    <source>
        <dbReference type="ARBA" id="ARBA00022777"/>
    </source>
</evidence>
<dbReference type="SMART" id="SM00220">
    <property type="entry name" value="S_TKc"/>
    <property type="match status" value="1"/>
</dbReference>
<dbReference type="FunFam" id="1.10.510.10:FF:000048">
    <property type="entry name" value="Protein kinase C"/>
    <property type="match status" value="1"/>
</dbReference>
<dbReference type="AlphaFoldDB" id="A0A368GL46"/>
<dbReference type="Proteomes" id="UP000252519">
    <property type="component" value="Unassembled WGS sequence"/>
</dbReference>
<evidence type="ECO:0000256" key="4">
    <source>
        <dbReference type="ARBA" id="ARBA00022741"/>
    </source>
</evidence>
<keyword evidence="5" id="KW-0418">Kinase</keyword>
<reference evidence="8 9" key="1">
    <citation type="submission" date="2014-10" db="EMBL/GenBank/DDBJ databases">
        <title>Draft genome of the hookworm Ancylostoma caninum.</title>
        <authorList>
            <person name="Mitreva M."/>
        </authorList>
    </citation>
    <scope>NUCLEOTIDE SEQUENCE [LARGE SCALE GENOMIC DNA]</scope>
    <source>
        <strain evidence="8 9">Baltimore</strain>
    </source>
</reference>
<dbReference type="Pfam" id="PF00069">
    <property type="entry name" value="Pkinase"/>
    <property type="match status" value="1"/>
</dbReference>